<evidence type="ECO:0000313" key="1">
    <source>
        <dbReference type="EMBL" id="PZP41978.1"/>
    </source>
</evidence>
<dbReference type="Proteomes" id="UP000249645">
    <property type="component" value="Unassembled WGS sequence"/>
</dbReference>
<reference evidence="1 2" key="1">
    <citation type="submission" date="2017-11" db="EMBL/GenBank/DDBJ databases">
        <title>Infants hospitalized years apart are colonized by the same room-sourced microbial strains.</title>
        <authorList>
            <person name="Brooks B."/>
            <person name="Olm M.R."/>
            <person name="Firek B.A."/>
            <person name="Baker R."/>
            <person name="Thomas B.C."/>
            <person name="Morowitz M.J."/>
            <person name="Banfield J.F."/>
        </authorList>
    </citation>
    <scope>NUCLEOTIDE SEQUENCE [LARGE SCALE GENOMIC DNA]</scope>
    <source>
        <strain evidence="1">S2_009_000_R2_76</strain>
    </source>
</reference>
<dbReference type="EMBL" id="QFOI01000467">
    <property type="protein sequence ID" value="PZP41978.1"/>
    <property type="molecule type" value="Genomic_DNA"/>
</dbReference>
<gene>
    <name evidence="1" type="ORF">DI598_17530</name>
</gene>
<name>A0A2W5EFX9_9SPHI</name>
<comment type="caution">
    <text evidence="1">The sequence shown here is derived from an EMBL/GenBank/DDBJ whole genome shotgun (WGS) entry which is preliminary data.</text>
</comment>
<proteinExistence type="predicted"/>
<sequence>MRLEEHGDPKNQFIVLKWFLFTQPLWNEYFEANPPGDILKFSFDYRDLFNIRTAEARKDAIVSPIRIVGRSTGLVGPGSEVSCN</sequence>
<accession>A0A2W5EFX9</accession>
<protein>
    <submittedName>
        <fullName evidence="1">Uncharacterized protein</fullName>
    </submittedName>
</protein>
<dbReference type="AlphaFoldDB" id="A0A2W5EFX9"/>
<organism evidence="1 2">
    <name type="scientific">Pseudopedobacter saltans</name>
    <dbReference type="NCBI Taxonomy" id="151895"/>
    <lineage>
        <taxon>Bacteria</taxon>
        <taxon>Pseudomonadati</taxon>
        <taxon>Bacteroidota</taxon>
        <taxon>Sphingobacteriia</taxon>
        <taxon>Sphingobacteriales</taxon>
        <taxon>Sphingobacteriaceae</taxon>
        <taxon>Pseudopedobacter</taxon>
    </lineage>
</organism>
<evidence type="ECO:0000313" key="2">
    <source>
        <dbReference type="Proteomes" id="UP000249645"/>
    </source>
</evidence>